<evidence type="ECO:0000313" key="3">
    <source>
        <dbReference type="EnsemblFungi" id="PTTG_12086-t43_1-p1"/>
    </source>
</evidence>
<dbReference type="EMBL" id="ADAS02000030">
    <property type="protein sequence ID" value="OAV95313.1"/>
    <property type="molecule type" value="Genomic_DNA"/>
</dbReference>
<reference evidence="2" key="1">
    <citation type="submission" date="2009-11" db="EMBL/GenBank/DDBJ databases">
        <authorList>
            <consortium name="The Broad Institute Genome Sequencing Platform"/>
            <person name="Ward D."/>
            <person name="Feldgarden M."/>
            <person name="Earl A."/>
            <person name="Young S.K."/>
            <person name="Zeng Q."/>
            <person name="Koehrsen M."/>
            <person name="Alvarado L."/>
            <person name="Berlin A."/>
            <person name="Bochicchio J."/>
            <person name="Borenstein D."/>
            <person name="Chapman S.B."/>
            <person name="Chen Z."/>
            <person name="Engels R."/>
            <person name="Freedman E."/>
            <person name="Gellesch M."/>
            <person name="Goldberg J."/>
            <person name="Griggs A."/>
            <person name="Gujja S."/>
            <person name="Heilman E."/>
            <person name="Heiman D."/>
            <person name="Hepburn T."/>
            <person name="Howarth C."/>
            <person name="Jen D."/>
            <person name="Larson L."/>
            <person name="Lewis B."/>
            <person name="Mehta T."/>
            <person name="Park D."/>
            <person name="Pearson M."/>
            <person name="Roberts A."/>
            <person name="Saif S."/>
            <person name="Shea T."/>
            <person name="Shenoy N."/>
            <person name="Sisk P."/>
            <person name="Stolte C."/>
            <person name="Sykes S."/>
            <person name="Thomson T."/>
            <person name="Walk T."/>
            <person name="White J."/>
            <person name="Yandava C."/>
            <person name="Izard J."/>
            <person name="Baranova O.V."/>
            <person name="Blanton J.M."/>
            <person name="Tanner A.C."/>
            <person name="Dewhirst F.E."/>
            <person name="Haas B."/>
            <person name="Nusbaum C."/>
            <person name="Birren B."/>
        </authorList>
    </citation>
    <scope>NUCLEOTIDE SEQUENCE [LARGE SCALE GENOMIC DNA]</scope>
    <source>
        <strain evidence="2">1-1 BBBD Race 1</strain>
    </source>
</reference>
<reference evidence="3" key="4">
    <citation type="submission" date="2025-05" db="UniProtKB">
        <authorList>
            <consortium name="EnsemblFungi"/>
        </authorList>
    </citation>
    <scope>IDENTIFICATION</scope>
    <source>
        <strain evidence="3">isolate 1-1 / race 1 (BBBD)</strain>
    </source>
</reference>
<accession>A0A180GTL3</accession>
<feature type="compositionally biased region" description="Acidic residues" evidence="1">
    <location>
        <begin position="355"/>
        <end position="365"/>
    </location>
</feature>
<protein>
    <submittedName>
        <fullName evidence="2 3">Uncharacterized protein</fullName>
    </submittedName>
</protein>
<keyword evidence="4" id="KW-1185">Reference proteome</keyword>
<dbReference type="EnsemblFungi" id="PTTG_12086-t43_1">
    <property type="protein sequence ID" value="PTTG_12086-t43_1-p1"/>
    <property type="gene ID" value="PTTG_12086"/>
</dbReference>
<sequence>MSSNSSLSRKPSQRLVSAVRSIKRKVRNIKGRPADDNFLGIEPFLSENILDINFNGNSRGNHAQGCWPKRAAMLFEFEVLPGFYRTAPNSSSHPDTKDQEYNAPCATTSKSTAFVDDNFRDNPREHDEECIHVRQIPPPLPRCPLSTSSPAQLGSNNKLEQPLPRLFCPPPRCEEPDPSFAPGAFSAFRSSGNLSASQEKCIEFDLASRMSIRLSVSVIESSFDHASRSSRYSESSEPEYYAKCLSSRLDALRFDEPLDFIHRRSNDDKGKSKQRRSSFGVARIIISTPNTIQMSQLSPSFKTWLGEFIESHLSEDASLERLADSFDPVIMEDAEDESTQKPDSPSVYDTSHLEDCEEVDPETIQETEAKPPTHEKPFEVL</sequence>
<reference evidence="3 4" key="3">
    <citation type="journal article" date="2017" name="G3 (Bethesda)">
        <title>Comparative analysis highlights variable genome content of wheat rusts and divergence of the mating loci.</title>
        <authorList>
            <person name="Cuomo C.A."/>
            <person name="Bakkeren G."/>
            <person name="Khalil H.B."/>
            <person name="Panwar V."/>
            <person name="Joly D."/>
            <person name="Linning R."/>
            <person name="Sakthikumar S."/>
            <person name="Song X."/>
            <person name="Adiconis X."/>
            <person name="Fan L."/>
            <person name="Goldberg J.M."/>
            <person name="Levin J.Z."/>
            <person name="Young S."/>
            <person name="Zeng Q."/>
            <person name="Anikster Y."/>
            <person name="Bruce M."/>
            <person name="Wang M."/>
            <person name="Yin C."/>
            <person name="McCallum B."/>
            <person name="Szabo L.J."/>
            <person name="Hulbert S."/>
            <person name="Chen X."/>
            <person name="Fellers J.P."/>
        </authorList>
    </citation>
    <scope>NUCLEOTIDE SEQUENCE</scope>
    <source>
        <strain evidence="3">isolate 1-1 / race 1 (BBBD)</strain>
        <strain evidence="4">Isolate 1-1 / race 1 (BBBD)</strain>
    </source>
</reference>
<feature type="region of interest" description="Disordered" evidence="1">
    <location>
        <begin position="331"/>
        <end position="381"/>
    </location>
</feature>
<evidence type="ECO:0000256" key="1">
    <source>
        <dbReference type="SAM" id="MobiDB-lite"/>
    </source>
</evidence>
<name>A0A180GTL3_PUCT1</name>
<reference evidence="2" key="2">
    <citation type="submission" date="2016-05" db="EMBL/GenBank/DDBJ databases">
        <title>Comparative analysis highlights variable genome content of wheat rusts and divergence of the mating loci.</title>
        <authorList>
            <person name="Cuomo C.A."/>
            <person name="Bakkeren G."/>
            <person name="Szabo L."/>
            <person name="Khalil H."/>
            <person name="Joly D."/>
            <person name="Goldberg J."/>
            <person name="Young S."/>
            <person name="Zeng Q."/>
            <person name="Fellers J."/>
        </authorList>
    </citation>
    <scope>NUCLEOTIDE SEQUENCE [LARGE SCALE GENOMIC DNA]</scope>
    <source>
        <strain evidence="2">1-1 BBBD Race 1</strain>
    </source>
</reference>
<dbReference type="VEuPathDB" id="FungiDB:PTTG_12086"/>
<dbReference type="OrthoDB" id="2499550at2759"/>
<proteinExistence type="predicted"/>
<organism evidence="2">
    <name type="scientific">Puccinia triticina (isolate 1-1 / race 1 (BBBD))</name>
    <name type="common">Brown leaf rust fungus</name>
    <dbReference type="NCBI Taxonomy" id="630390"/>
    <lineage>
        <taxon>Eukaryota</taxon>
        <taxon>Fungi</taxon>
        <taxon>Dikarya</taxon>
        <taxon>Basidiomycota</taxon>
        <taxon>Pucciniomycotina</taxon>
        <taxon>Pucciniomycetes</taxon>
        <taxon>Pucciniales</taxon>
        <taxon>Pucciniaceae</taxon>
        <taxon>Puccinia</taxon>
    </lineage>
</organism>
<feature type="compositionally biased region" description="Basic and acidic residues" evidence="1">
    <location>
        <begin position="367"/>
        <end position="381"/>
    </location>
</feature>
<evidence type="ECO:0000313" key="4">
    <source>
        <dbReference type="Proteomes" id="UP000005240"/>
    </source>
</evidence>
<dbReference type="AlphaFoldDB" id="A0A180GTL3"/>
<gene>
    <name evidence="2" type="ORF">PTTG_12086</name>
</gene>
<evidence type="ECO:0000313" key="2">
    <source>
        <dbReference type="EMBL" id="OAV95313.1"/>
    </source>
</evidence>
<dbReference type="Proteomes" id="UP000005240">
    <property type="component" value="Unassembled WGS sequence"/>
</dbReference>